<dbReference type="EMBL" id="VFPO01000001">
    <property type="protein sequence ID" value="TQM67367.1"/>
    <property type="molecule type" value="Genomic_DNA"/>
</dbReference>
<accession>A0A543I9W0</accession>
<keyword evidence="2" id="KW-1133">Transmembrane helix</keyword>
<dbReference type="AlphaFoldDB" id="A0A543I9W0"/>
<evidence type="ECO:0000313" key="4">
    <source>
        <dbReference type="EMBL" id="TQM67367.1"/>
    </source>
</evidence>
<dbReference type="Proteomes" id="UP000316706">
    <property type="component" value="Unassembled WGS sequence"/>
</dbReference>
<evidence type="ECO:0000256" key="1">
    <source>
        <dbReference type="SAM" id="MobiDB-lite"/>
    </source>
</evidence>
<evidence type="ECO:0000256" key="3">
    <source>
        <dbReference type="SAM" id="SignalP"/>
    </source>
</evidence>
<dbReference type="InterPro" id="IPR006311">
    <property type="entry name" value="TAT_signal"/>
</dbReference>
<keyword evidence="3" id="KW-0732">Signal</keyword>
<dbReference type="RefSeq" id="WP_246077075.1">
    <property type="nucleotide sequence ID" value="NZ_VFPO01000001.1"/>
</dbReference>
<feature type="signal peptide" evidence="3">
    <location>
        <begin position="1"/>
        <end position="47"/>
    </location>
</feature>
<feature type="region of interest" description="Disordered" evidence="1">
    <location>
        <begin position="300"/>
        <end position="329"/>
    </location>
</feature>
<organism evidence="4 5">
    <name type="scientific">Actinomadura hallensis</name>
    <dbReference type="NCBI Taxonomy" id="337895"/>
    <lineage>
        <taxon>Bacteria</taxon>
        <taxon>Bacillati</taxon>
        <taxon>Actinomycetota</taxon>
        <taxon>Actinomycetes</taxon>
        <taxon>Streptosporangiales</taxon>
        <taxon>Thermomonosporaceae</taxon>
        <taxon>Actinomadura</taxon>
    </lineage>
</organism>
<reference evidence="4 5" key="1">
    <citation type="submission" date="2019-06" db="EMBL/GenBank/DDBJ databases">
        <title>Sequencing the genomes of 1000 actinobacteria strains.</title>
        <authorList>
            <person name="Klenk H.-P."/>
        </authorList>
    </citation>
    <scope>NUCLEOTIDE SEQUENCE [LARGE SCALE GENOMIC DNA]</scope>
    <source>
        <strain evidence="4 5">DSM 45043</strain>
    </source>
</reference>
<dbReference type="Gene3D" id="2.130.10.10">
    <property type="entry name" value="YVTN repeat-like/Quinoprotein amine dehydrogenase"/>
    <property type="match status" value="1"/>
</dbReference>
<evidence type="ECO:0000256" key="2">
    <source>
        <dbReference type="SAM" id="Phobius"/>
    </source>
</evidence>
<dbReference type="SUPFAM" id="SSF101898">
    <property type="entry name" value="NHL repeat"/>
    <property type="match status" value="1"/>
</dbReference>
<proteinExistence type="predicted"/>
<feature type="transmembrane region" description="Helical" evidence="2">
    <location>
        <begin position="333"/>
        <end position="350"/>
    </location>
</feature>
<sequence length="360" mass="38241">MPSRRSRTSPARRLRPRARRRPFRLTRAAAALALAAAFAWLPAPSAAADEQVAFTIRDERITESSGLAVSRRHEGVVYTHNDSGDVPVIFALGMDGTVRAVLTLGGANARDWEDIAVGRDERGRPAIYVGDIGDNLGGAWPYVTVYRIPEPAVLRSQTIRATAFKIKYEDGPRNAETLMINPRTNRLYLASKLFGGKVYEAPARLRTDGFNVVRRVAGAPPIATGGAFAPDGRTCVIRTYLGARLYSVNPDGSPGKALTSIGLPMQKQGESVTYTADGTALLVGSEGTNQPVYRIPLPEEALPSTAPSPETSAAPADASGAEGERKDASNTRTGLFLALAIAAAVGYGLLRRRGGTQGSG</sequence>
<dbReference type="PROSITE" id="PS51318">
    <property type="entry name" value="TAT"/>
    <property type="match status" value="1"/>
</dbReference>
<evidence type="ECO:0008006" key="6">
    <source>
        <dbReference type="Google" id="ProtNLM"/>
    </source>
</evidence>
<gene>
    <name evidence="4" type="ORF">FHX41_0979</name>
</gene>
<keyword evidence="5" id="KW-1185">Reference proteome</keyword>
<comment type="caution">
    <text evidence="4">The sequence shown here is derived from an EMBL/GenBank/DDBJ whole genome shotgun (WGS) entry which is preliminary data.</text>
</comment>
<protein>
    <recommendedName>
        <fullName evidence="6">WD40 repeat domain-containing protein</fullName>
    </recommendedName>
</protein>
<dbReference type="InterPro" id="IPR015943">
    <property type="entry name" value="WD40/YVTN_repeat-like_dom_sf"/>
</dbReference>
<name>A0A543I9W0_9ACTN</name>
<keyword evidence="2" id="KW-0472">Membrane</keyword>
<keyword evidence="2" id="KW-0812">Transmembrane</keyword>
<evidence type="ECO:0000313" key="5">
    <source>
        <dbReference type="Proteomes" id="UP000316706"/>
    </source>
</evidence>
<feature type="compositionally biased region" description="Low complexity" evidence="1">
    <location>
        <begin position="301"/>
        <end position="319"/>
    </location>
</feature>
<feature type="chain" id="PRO_5038458735" description="WD40 repeat domain-containing protein" evidence="3">
    <location>
        <begin position="48"/>
        <end position="360"/>
    </location>
</feature>